<keyword evidence="1" id="KW-0812">Transmembrane</keyword>
<keyword evidence="1" id="KW-0472">Membrane</keyword>
<proteinExistence type="predicted"/>
<evidence type="ECO:0000313" key="2">
    <source>
        <dbReference type="EMBL" id="PLC49430.1"/>
    </source>
</evidence>
<feature type="transmembrane region" description="Helical" evidence="1">
    <location>
        <begin position="96"/>
        <end position="121"/>
    </location>
</feature>
<dbReference type="AlphaFoldDB" id="A0A2N4U327"/>
<dbReference type="EMBL" id="PDNW01000010">
    <property type="protein sequence ID" value="PLC49430.1"/>
    <property type="molecule type" value="Genomic_DNA"/>
</dbReference>
<keyword evidence="1" id="KW-1133">Transmembrane helix</keyword>
<organism evidence="2 3">
    <name type="scientific">Pollutimonas subterranea</name>
    <dbReference type="NCBI Taxonomy" id="2045210"/>
    <lineage>
        <taxon>Bacteria</taxon>
        <taxon>Pseudomonadati</taxon>
        <taxon>Pseudomonadota</taxon>
        <taxon>Betaproteobacteria</taxon>
        <taxon>Burkholderiales</taxon>
        <taxon>Alcaligenaceae</taxon>
        <taxon>Pollutimonas</taxon>
    </lineage>
</organism>
<feature type="transmembrane region" description="Helical" evidence="1">
    <location>
        <begin position="56"/>
        <end position="76"/>
    </location>
</feature>
<reference evidence="2 3" key="1">
    <citation type="submission" date="2017-10" db="EMBL/GenBank/DDBJ databases">
        <title>Two draft genome sequences of Pusillimonas sp. strains isolated from a nitrate- and radionuclide-contaminated groundwater in Russia.</title>
        <authorList>
            <person name="Grouzdev D.S."/>
            <person name="Tourova T.P."/>
            <person name="Goeva M.A."/>
            <person name="Babich T.L."/>
            <person name="Sokolova D.S."/>
            <person name="Abdullin R."/>
            <person name="Poltaraus A.B."/>
            <person name="Toshchakov S.V."/>
            <person name="Nazina T.N."/>
        </authorList>
    </citation>
    <scope>NUCLEOTIDE SEQUENCE [LARGE SCALE GENOMIC DNA]</scope>
    <source>
        <strain evidence="2 3">JR1/69-3-13</strain>
    </source>
</reference>
<name>A0A2N4U327_9BURK</name>
<feature type="transmembrane region" description="Helical" evidence="1">
    <location>
        <begin position="25"/>
        <end position="44"/>
    </location>
</feature>
<keyword evidence="3" id="KW-1185">Reference proteome</keyword>
<gene>
    <name evidence="2" type="ORF">CR159_12555</name>
</gene>
<sequence length="167" mass="18159">MTSIPNNPSPTVSALKSSLALGFKFLAWINGMGVVVILAFGLDIIQVDLAPQWLRLPMAAFLAGMVLSALGLLWTYPALASLLNQLVSGRARRTHWLPLSCTMIAYALSLFAFVCGCWITLGLGHLAYQNAEQTSSMQDGYGESFDQSAEEQELLHDVGQRAVRFVP</sequence>
<dbReference type="RefSeq" id="WP_102074305.1">
    <property type="nucleotide sequence ID" value="NZ_PDNW01000010.1"/>
</dbReference>
<evidence type="ECO:0000313" key="3">
    <source>
        <dbReference type="Proteomes" id="UP000234190"/>
    </source>
</evidence>
<dbReference type="OrthoDB" id="8685566at2"/>
<accession>A0A2N4U327</accession>
<comment type="caution">
    <text evidence="2">The sequence shown here is derived from an EMBL/GenBank/DDBJ whole genome shotgun (WGS) entry which is preliminary data.</text>
</comment>
<evidence type="ECO:0000256" key="1">
    <source>
        <dbReference type="SAM" id="Phobius"/>
    </source>
</evidence>
<dbReference type="Proteomes" id="UP000234190">
    <property type="component" value="Unassembled WGS sequence"/>
</dbReference>
<protein>
    <submittedName>
        <fullName evidence="2">Uncharacterized protein</fullName>
    </submittedName>
</protein>